<evidence type="ECO:0000259" key="1">
    <source>
        <dbReference type="Pfam" id="PF07883"/>
    </source>
</evidence>
<gene>
    <name evidence="2" type="ORF">BJ998_000162</name>
</gene>
<accession>A0A7W9NEB8</accession>
<dbReference type="InterPro" id="IPR014710">
    <property type="entry name" value="RmlC-like_jellyroll"/>
</dbReference>
<dbReference type="Pfam" id="PF07883">
    <property type="entry name" value="Cupin_2"/>
    <property type="match status" value="1"/>
</dbReference>
<keyword evidence="2" id="KW-0560">Oxidoreductase</keyword>
<dbReference type="AlphaFoldDB" id="A0A7W9NEB8"/>
<evidence type="ECO:0000313" key="2">
    <source>
        <dbReference type="EMBL" id="MBB5888966.1"/>
    </source>
</evidence>
<dbReference type="InterPro" id="IPR013096">
    <property type="entry name" value="Cupin_2"/>
</dbReference>
<reference evidence="2 3" key="1">
    <citation type="submission" date="2020-08" db="EMBL/GenBank/DDBJ databases">
        <title>Sequencing the genomes of 1000 actinobacteria strains.</title>
        <authorList>
            <person name="Klenk H.-P."/>
        </authorList>
    </citation>
    <scope>NUCLEOTIDE SEQUENCE [LARGE SCALE GENOMIC DNA]</scope>
    <source>
        <strain evidence="2 3">DSM 43851</strain>
    </source>
</reference>
<dbReference type="InterPro" id="IPR053146">
    <property type="entry name" value="QDO-like"/>
</dbReference>
<dbReference type="Gene3D" id="2.60.120.10">
    <property type="entry name" value="Jelly Rolls"/>
    <property type="match status" value="1"/>
</dbReference>
<organism evidence="2 3">
    <name type="scientific">Kutzneria kofuensis</name>
    <dbReference type="NCBI Taxonomy" id="103725"/>
    <lineage>
        <taxon>Bacteria</taxon>
        <taxon>Bacillati</taxon>
        <taxon>Actinomycetota</taxon>
        <taxon>Actinomycetes</taxon>
        <taxon>Pseudonocardiales</taxon>
        <taxon>Pseudonocardiaceae</taxon>
        <taxon>Kutzneria</taxon>
    </lineage>
</organism>
<comment type="caution">
    <text evidence="2">The sequence shown here is derived from an EMBL/GenBank/DDBJ whole genome shotgun (WGS) entry which is preliminary data.</text>
</comment>
<dbReference type="Proteomes" id="UP000585638">
    <property type="component" value="Unassembled WGS sequence"/>
</dbReference>
<keyword evidence="2" id="KW-0223">Dioxygenase</keyword>
<dbReference type="EMBL" id="JACHIR010000001">
    <property type="protein sequence ID" value="MBB5888966.1"/>
    <property type="molecule type" value="Genomic_DNA"/>
</dbReference>
<sequence length="159" mass="17910">MSYPEVRYDREGGEVSAWLRPAATPPDLTSNAGTQFSYLAKGPQTGGDFGLYRTDMPPRTRGAADHFHRTITESFFVLSGTVKLFNGTEWVDGREGDFLHVPPGGRHGFHNESDDPVSMLLLFTPGAPREDYFEGLKTVSELSDQERLEFFLRHDNHFQ</sequence>
<evidence type="ECO:0000313" key="3">
    <source>
        <dbReference type="Proteomes" id="UP000585638"/>
    </source>
</evidence>
<dbReference type="GO" id="GO:0051213">
    <property type="term" value="F:dioxygenase activity"/>
    <property type="evidence" value="ECO:0007669"/>
    <property type="project" value="UniProtKB-KW"/>
</dbReference>
<keyword evidence="3" id="KW-1185">Reference proteome</keyword>
<dbReference type="SUPFAM" id="SSF51182">
    <property type="entry name" value="RmlC-like cupins"/>
    <property type="match status" value="1"/>
</dbReference>
<feature type="domain" description="Cupin type-2" evidence="1">
    <location>
        <begin position="54"/>
        <end position="122"/>
    </location>
</feature>
<proteinExistence type="predicted"/>
<dbReference type="PANTHER" id="PTHR36440">
    <property type="entry name" value="PUTATIVE (AFU_ORTHOLOGUE AFUA_8G07350)-RELATED"/>
    <property type="match status" value="1"/>
</dbReference>
<dbReference type="InterPro" id="IPR011051">
    <property type="entry name" value="RmlC_Cupin_sf"/>
</dbReference>
<protein>
    <submittedName>
        <fullName evidence="2">Quercetin dioxygenase-like cupin family protein</fullName>
    </submittedName>
</protein>
<dbReference type="RefSeq" id="WP_184857538.1">
    <property type="nucleotide sequence ID" value="NZ_BAAAWY010000013.1"/>
</dbReference>
<dbReference type="PANTHER" id="PTHR36440:SF1">
    <property type="entry name" value="PUTATIVE (AFU_ORTHOLOGUE AFUA_8G07350)-RELATED"/>
    <property type="match status" value="1"/>
</dbReference>
<name>A0A7W9NEB8_9PSEU</name>